<dbReference type="GeneID" id="94839950"/>
<evidence type="ECO:0000313" key="1">
    <source>
        <dbReference type="EMBL" id="OHT05314.1"/>
    </source>
</evidence>
<dbReference type="AlphaFoldDB" id="A0A1J4K2X0"/>
<gene>
    <name evidence="1" type="ORF">TRFO_26934</name>
</gene>
<evidence type="ECO:0000313" key="2">
    <source>
        <dbReference type="Proteomes" id="UP000179807"/>
    </source>
</evidence>
<name>A0A1J4K2X0_9EUKA</name>
<dbReference type="EMBL" id="MLAK01000761">
    <property type="protein sequence ID" value="OHT05314.1"/>
    <property type="molecule type" value="Genomic_DNA"/>
</dbReference>
<comment type="caution">
    <text evidence="1">The sequence shown here is derived from an EMBL/GenBank/DDBJ whole genome shotgun (WGS) entry which is preliminary data.</text>
</comment>
<accession>A0A1J4K2X0</accession>
<organism evidence="1 2">
    <name type="scientific">Tritrichomonas foetus</name>
    <dbReference type="NCBI Taxonomy" id="1144522"/>
    <lineage>
        <taxon>Eukaryota</taxon>
        <taxon>Metamonada</taxon>
        <taxon>Parabasalia</taxon>
        <taxon>Tritrichomonadida</taxon>
        <taxon>Tritrichomonadidae</taxon>
        <taxon>Tritrichomonas</taxon>
    </lineage>
</organism>
<reference evidence="1" key="1">
    <citation type="submission" date="2016-10" db="EMBL/GenBank/DDBJ databases">
        <authorList>
            <person name="Benchimol M."/>
            <person name="Almeida L.G."/>
            <person name="Vasconcelos A.T."/>
            <person name="Perreira-Neves A."/>
            <person name="Rosa I.A."/>
            <person name="Tasca T."/>
            <person name="Bogo M.R."/>
            <person name="de Souza W."/>
        </authorList>
    </citation>
    <scope>NUCLEOTIDE SEQUENCE [LARGE SCALE GENOMIC DNA]</scope>
    <source>
        <strain evidence="1">K</strain>
    </source>
</reference>
<dbReference type="Proteomes" id="UP000179807">
    <property type="component" value="Unassembled WGS sequence"/>
</dbReference>
<sequence>MFYKYTKDFYLKKDLSSFSNLINFNQYETLNLEDDMFEIISNHIIFLLQNYSSLEQKDKFECTRMLRHLFSKKPNLNFFNHIIESLKNPESIEIFSQIFLSEIAMKPNLISEYSEIDIPQIALNLMKMFPEETFNSLIGIFTKTLTKLDRDLFYDITQLMRVSDDVSLYGKAIYKFAEMSWKMPENFICKLVQPIEMLIAGNEFKYPIKIYALLCKNNDFIKFVFSFKNIIKEINALLISPCLDQEDIFNSLIIIRQCVEFFKQISGFCSEFNYKFICSLVDSSDLGIKLMAIDIVSFILKETNYNLGKLSQNINHNWHSHRNANSNNYFSNHFMIQAQNIKTFNNILNLNLNNHIFVFNSNSSLNQSPNNTMDNIVNSNVDSTVNNKSNNDQNNLNNCLNEANVPQIAIPILVKNLFIELERSTKDIAFEFKLKTLDDFIILTFYMNEAQICEVVTDDFYESILNYIGSDDPLILMNTIHLCKIITRKSEIIRKQFHQFYDEFLPLIEFDDEKVVHEAQEFLNFLDC</sequence>
<protein>
    <submittedName>
        <fullName evidence="1">Uncharacterized protein</fullName>
    </submittedName>
</protein>
<dbReference type="VEuPathDB" id="TrichDB:TRFO_26934"/>
<proteinExistence type="predicted"/>
<keyword evidence="2" id="KW-1185">Reference proteome</keyword>
<dbReference type="RefSeq" id="XP_068358450.1">
    <property type="nucleotide sequence ID" value="XM_068505246.1"/>
</dbReference>